<accession>A0A9K3LUX1</accession>
<dbReference type="InterPro" id="IPR018200">
    <property type="entry name" value="USP_CS"/>
</dbReference>
<dbReference type="Proteomes" id="UP000693970">
    <property type="component" value="Unassembled WGS sequence"/>
</dbReference>
<evidence type="ECO:0000256" key="1">
    <source>
        <dbReference type="SAM" id="MobiDB-lite"/>
    </source>
</evidence>
<gene>
    <name evidence="3" type="ORF">IV203_030192</name>
</gene>
<feature type="region of interest" description="Disordered" evidence="1">
    <location>
        <begin position="1"/>
        <end position="24"/>
    </location>
</feature>
<organism evidence="3 4">
    <name type="scientific">Nitzschia inconspicua</name>
    <dbReference type="NCBI Taxonomy" id="303405"/>
    <lineage>
        <taxon>Eukaryota</taxon>
        <taxon>Sar</taxon>
        <taxon>Stramenopiles</taxon>
        <taxon>Ochrophyta</taxon>
        <taxon>Bacillariophyta</taxon>
        <taxon>Bacillariophyceae</taxon>
        <taxon>Bacillariophycidae</taxon>
        <taxon>Bacillariales</taxon>
        <taxon>Bacillariaceae</taxon>
        <taxon>Nitzschia</taxon>
    </lineage>
</organism>
<dbReference type="PANTHER" id="PTHR24006">
    <property type="entry name" value="UBIQUITIN CARBOXYL-TERMINAL HYDROLASE"/>
    <property type="match status" value="1"/>
</dbReference>
<reference evidence="3" key="2">
    <citation type="submission" date="2021-04" db="EMBL/GenBank/DDBJ databases">
        <authorList>
            <person name="Podell S."/>
        </authorList>
    </citation>
    <scope>NUCLEOTIDE SEQUENCE</scope>
    <source>
        <strain evidence="3">Hildebrandi</strain>
    </source>
</reference>
<protein>
    <submittedName>
        <fullName evidence="3">Ubiquitin carboxyl-terminal hydrolase</fullName>
    </submittedName>
</protein>
<dbReference type="Pfam" id="PF00443">
    <property type="entry name" value="UCH"/>
    <property type="match status" value="1"/>
</dbReference>
<feature type="region of interest" description="Disordered" evidence="1">
    <location>
        <begin position="2954"/>
        <end position="3003"/>
    </location>
</feature>
<dbReference type="InterPro" id="IPR050164">
    <property type="entry name" value="Peptidase_C19"/>
</dbReference>
<feature type="compositionally biased region" description="Basic and acidic residues" evidence="1">
    <location>
        <begin position="234"/>
        <end position="244"/>
    </location>
</feature>
<keyword evidence="3" id="KW-0378">Hydrolase</keyword>
<evidence type="ECO:0000313" key="3">
    <source>
        <dbReference type="EMBL" id="KAG7367521.1"/>
    </source>
</evidence>
<dbReference type="GO" id="GO:0005634">
    <property type="term" value="C:nucleus"/>
    <property type="evidence" value="ECO:0007669"/>
    <property type="project" value="TreeGrafter"/>
</dbReference>
<feature type="region of interest" description="Disordered" evidence="1">
    <location>
        <begin position="3133"/>
        <end position="3153"/>
    </location>
</feature>
<dbReference type="PANTHER" id="PTHR24006:SF827">
    <property type="entry name" value="UBIQUITIN CARBOXYL-TERMINAL HYDROLASE 34"/>
    <property type="match status" value="1"/>
</dbReference>
<dbReference type="InterPro" id="IPR001394">
    <property type="entry name" value="Peptidase_C19_UCH"/>
</dbReference>
<feature type="region of interest" description="Disordered" evidence="1">
    <location>
        <begin position="190"/>
        <end position="245"/>
    </location>
</feature>
<feature type="region of interest" description="Disordered" evidence="1">
    <location>
        <begin position="272"/>
        <end position="296"/>
    </location>
</feature>
<evidence type="ECO:0000313" key="4">
    <source>
        <dbReference type="Proteomes" id="UP000693970"/>
    </source>
</evidence>
<feature type="compositionally biased region" description="Acidic residues" evidence="1">
    <location>
        <begin position="2994"/>
        <end position="3003"/>
    </location>
</feature>
<proteinExistence type="predicted"/>
<dbReference type="GO" id="GO:0004843">
    <property type="term" value="F:cysteine-type deubiquitinase activity"/>
    <property type="evidence" value="ECO:0007669"/>
    <property type="project" value="InterPro"/>
</dbReference>
<dbReference type="InterPro" id="IPR028889">
    <property type="entry name" value="USP"/>
</dbReference>
<name>A0A9K3LUX1_9STRA</name>
<dbReference type="PROSITE" id="PS50235">
    <property type="entry name" value="USP_3"/>
    <property type="match status" value="1"/>
</dbReference>
<feature type="domain" description="USP" evidence="2">
    <location>
        <begin position="1765"/>
        <end position="2240"/>
    </location>
</feature>
<feature type="compositionally biased region" description="Low complexity" evidence="1">
    <location>
        <begin position="1"/>
        <end position="11"/>
    </location>
</feature>
<dbReference type="OrthoDB" id="289038at2759"/>
<dbReference type="GO" id="GO:0005829">
    <property type="term" value="C:cytosol"/>
    <property type="evidence" value="ECO:0007669"/>
    <property type="project" value="TreeGrafter"/>
</dbReference>
<dbReference type="EMBL" id="JAGRRH010000007">
    <property type="protein sequence ID" value="KAG7367521.1"/>
    <property type="molecule type" value="Genomic_DNA"/>
</dbReference>
<feature type="compositionally biased region" description="Polar residues" evidence="1">
    <location>
        <begin position="219"/>
        <end position="232"/>
    </location>
</feature>
<evidence type="ECO:0000259" key="2">
    <source>
        <dbReference type="PROSITE" id="PS50235"/>
    </source>
</evidence>
<feature type="compositionally biased region" description="Low complexity" evidence="1">
    <location>
        <begin position="272"/>
        <end position="281"/>
    </location>
</feature>
<comment type="caution">
    <text evidence="3">The sequence shown here is derived from an EMBL/GenBank/DDBJ whole genome shotgun (WGS) entry which is preliminary data.</text>
</comment>
<dbReference type="GO" id="GO:0016579">
    <property type="term" value="P:protein deubiquitination"/>
    <property type="evidence" value="ECO:0007669"/>
    <property type="project" value="InterPro"/>
</dbReference>
<dbReference type="PROSITE" id="PS00973">
    <property type="entry name" value="USP_2"/>
    <property type="match status" value="1"/>
</dbReference>
<sequence>MASSIQASSSEEIPEPPYMWENSPLPSDGDLRLWQEVADQLEKQQTVVWTSAVRSLALVNAHLRSSKDARDFMEKYMNQIISILVEQQPTKIGPHERKCVQESLAEAITIISKDIEIQCERGPAAVCVTLEVLATVFNKKKVYYKGHKGNWNVNHYNGLPEVRMTMIELFRQDLGFHRLYKYMVQRMDSEPLKTEGTPTNDDGNGDLTMDIQPTPSPPSDSTIYASDQSSLTGKRKEEEAEKSSLRRGFPTIDQLYHILVALGDSIPSARNAAATAAGNNRSDPKQQQQPSAQLKDMEDGAIEISKATMKYISNCSEESLKKVPTDQLAQVLSALQKIFDRLVVNRRKNTYEFYAFWRSLVWKLITSKSLPLKLFGWQQVDEILLASSMQRPPPRSFLAEGAGCSFVNGEYFYSGAATPDGFALGGSDVSYERVIPLDAEDGTGKKLTLFRCTMRSQQKWWFLSEADEEQPGTDRDIDYYQHKSKEHEEMEPPYDGWITCRNAGVDPSPKLQKKGRMVPPGEEFNTLEHQLAKWAIENDIIGFVLGDSVHREIVARSTSLIKFLASMCERDDGVDGGPNGTPNFYCLNISHLLLAWSNCTRKIDAAVSAQIYQLLVSILPSCPSRIAIPLLREIRDSLVQQDNEKQGNLAEVAEFCTALAIATPLDNTKAHTVVLSTDVRAEILDLLWQVLMHPEASGLKSYDTLKRYVTFELRVEPEGTKHREKYLLLCLQVLRENSKQIMPGSIDENECLKMVELTHFVLQACAREQATSLVMSDGEAIPSLLLDELISFLKRRQHGVPSQTASRKLSSAVLDLNALSGRLNIIRFVFGLDARIQMISSQLEQLWHMCTAPSDREELMVFIASASGTSNHRIPLNFNQTANPQQFVPLPQPAGTAVASDDFLSAAFSEDVCAGAFLTLFCAPTLSFEVLGENAYQSFRLMYRKLQESPAHGQEATNAALDALWRISLIAKNDTVASQAMKDLLSIYNGSSSGSNTMNVDPLQTTGEDFGRRVFDCLSSVKESLDRKEASAELAAERCLRILKTAVGYGDSSISMTTSSLDRLSRVSPESGMEQIVKMLPHGMRGQACYRKVGIMVKKTALQGQGLASYQERDQAALGQLKGATYRFSLDVHPLETLASVKAKVGTKCKCPNSSVKPVSITGRASNTGARFEGSLNVAPDNSVVDELGILQGSELVFFLADRQNAQQSPNQVNLKTHRNTQTGSLSEIFCDDSDGFVDRLFETLLGILESLPWRETEPSNDVSSTTSGTHELVWDLLLAMPTNASVAAQVLFSSNSADGCHASPIEDAMDIDTHQSQQWAKLLDVKNFHRSVYVLLAIDASLQPAVEVLSSLPQEQRLKLEKETHDDSTVFRKGFIESGGFAAVVEFFSLTEDNAEMSQSMKRMGNAVALRILKCCLFGDRQFARQVEASSTELDEAGTKLLHSLVDAQGLLKGLTSMVVADSGISSSAISDILKLLHLLLKNEVTARMFISLPNKISERFLIALLLWDGGLDSSRSVISSAAKIRKNTHDLVLSTPVLSSHAFSWLKNAIDLVEVTSECTTEYFDLMERLVTKSTFGAEPITRMEMASLSTAVCRKLASCPRPANEAIAAIDFSTGVLCGCLSLLRALIEFTQVCVVSEGTNILIKEFQATPWSSLIHSDFTLEEEEVSLIDLMGVIFDAFLSPGGATSVVAICCDKASRQHGFEVVVSAARHCKSGMGYMGLVQRINELISSAAPYLKHKWGQAGGSGEHSSRHGRNTSKYSGLRNQGCTCYMNSFLQQMFMMSELRKSLCSATLPASVRASCGVVSGRGVELVGKKITMQWENGHSYDAIVEGFDDATGMHVIRYEPILLATVGGSNHQLPSPDDISVLPPLLPDEFFLSEGRPGKETGVFEVVAQDGSDKSGVIAQEKRRREVEETEDEANSRHLMEEVQRTFIHLEEGSRGRCFDPRALVEACACLKLEFDVWQQNDASEFATKLLDRLEISLKKWAPEHFHYMHHTFGLKQTKQKICKECGLKTNREEKHMNIDCQIRGKSDIQEALAAMCETEIMEGNNQVFCDNCKKNTDTILRNTISELPNMMILSLKRFDLDYTTFETVKLNSRCAFGQTLNMKRYTLEGVEALEQADHQNDSDTMEPGSGKSALKQLPDEDYEYELAGVLVHAGVAQGGHYYSFIKDRSDQKWYRFDDEDVTPFDPESIEVECFGGKVKKETKWPNGQVHTVESEQYANALMLFYEKVKQKEQPQLPSQPVETDKMPDFAEIKMSSGYDVFEPDVRRSNDIHRWQSFLFDAEFQNFLKGLLGLCGLSSPDLTREPEMDTSSVQVARAKSLSMHCRKRIVEMLSSFLFDVLLYSNDRPALNDWIQKIEQIMSSDIGSAQDFVMKLGIKASEVSSNWLRTYLLECPDQMARYAGVRIFSKAIESSLTSHEEREKLFRWVEAWKEQVAKVEGTSRTGQMPSRLENVYQKFENLAEDPSFASSIGAMISFMNDLVDAIPRSWRFSPELFLFLRNLSSVGPSSGDLIRKALASCLLPARMICIITRQRVHATLRAYFPAASMRTEIADTQIRPEQNAHSHPMMPLSGSHGVSSPEINYRGGTSAFDYIYLFETLGCLMGIPGIVQAPLIVEQDDQGRGRQRIVLTDAATHALREVFQENCDETAPGMGQREIESYLRRSGVDNISSQKIIDMMAKYPTTQGGNGSKGSNFLSLEGFLAYYRDFSQTNEAKVRRDMHTFGFRPDLSRRPRDVRIRCEDDQEFSFSSCESVAMDVLSIFNETPPSLGRVNDLGLSSFRFYEVACSASDQLGEYLLAGSCLWRDLEASKPIIRGALKSTFQATAGWTGSDVVNATMTILRILSSIPDDFQDARIHEIMMWDEGDLPQSGGNKHFGLITAARHLYENRSHQTYPQDLPFAYERYVGFIKELLGLHSVCKWMNENRSFWSWMEGDLFETRHQRGRGQSRNDYSVTREPDDSGIPLDHQNHSDSDGMPGIHDSEEDDEDSRMEDMELYQDTTPSRIVISGAGKGVVNGTYTRDGSFERAFKYSKPGVYQGNKTIFSIFRCNVSNNTKHWYISIVPHGNPPGTSADIDFYSAPVTRDCHELPPLSGWVKANEGDDPAPKLKFVDAAVGEAHSDQTGYDNWSDDQAGNTVQNFV</sequence>
<reference evidence="3" key="1">
    <citation type="journal article" date="2021" name="Sci. Rep.">
        <title>Diploid genomic architecture of Nitzschia inconspicua, an elite biomass production diatom.</title>
        <authorList>
            <person name="Oliver A."/>
            <person name="Podell S."/>
            <person name="Pinowska A."/>
            <person name="Traller J.C."/>
            <person name="Smith S.R."/>
            <person name="McClure R."/>
            <person name="Beliaev A."/>
            <person name="Bohutskyi P."/>
            <person name="Hill E.A."/>
            <person name="Rabines A."/>
            <person name="Zheng H."/>
            <person name="Allen L.Z."/>
            <person name="Kuo A."/>
            <person name="Grigoriev I.V."/>
            <person name="Allen A.E."/>
            <person name="Hazlebeck D."/>
            <person name="Allen E.E."/>
        </authorList>
    </citation>
    <scope>NUCLEOTIDE SEQUENCE</scope>
    <source>
        <strain evidence="3">Hildebrandi</strain>
    </source>
</reference>
<keyword evidence="4" id="KW-1185">Reference proteome</keyword>